<sequence>MSTKPVHAPKIHFTYPIITRVKVFLCVGWGGPPVKVVRTANTTIERAVQTGIGHSLPAAGLPGQATAHTATNLATHTHTKHEHTNLHSSGMAERPDQLTDQGVGGDRKVSVDLRSGWIAILSPTPHNYHSLQSALVTSLALSASFPSIHTHPPTASHCPAFALLMFMTGAIAWWKTTRKLTACVTLSMNPKAPLTP</sequence>
<gene>
    <name evidence="2" type="ORF">PoB_001132600</name>
</gene>
<comment type="caution">
    <text evidence="2">The sequence shown here is derived from an EMBL/GenBank/DDBJ whole genome shotgun (WGS) entry which is preliminary data.</text>
</comment>
<evidence type="ECO:0000256" key="1">
    <source>
        <dbReference type="SAM" id="MobiDB-lite"/>
    </source>
</evidence>
<dbReference type="EMBL" id="BLXT01001347">
    <property type="protein sequence ID" value="GFN84820.1"/>
    <property type="molecule type" value="Genomic_DNA"/>
</dbReference>
<keyword evidence="3" id="KW-1185">Reference proteome</keyword>
<protein>
    <submittedName>
        <fullName evidence="2">Uncharacterized protein</fullName>
    </submittedName>
</protein>
<organism evidence="2 3">
    <name type="scientific">Plakobranchus ocellatus</name>
    <dbReference type="NCBI Taxonomy" id="259542"/>
    <lineage>
        <taxon>Eukaryota</taxon>
        <taxon>Metazoa</taxon>
        <taxon>Spiralia</taxon>
        <taxon>Lophotrochozoa</taxon>
        <taxon>Mollusca</taxon>
        <taxon>Gastropoda</taxon>
        <taxon>Heterobranchia</taxon>
        <taxon>Euthyneura</taxon>
        <taxon>Panpulmonata</taxon>
        <taxon>Sacoglossa</taxon>
        <taxon>Placobranchoidea</taxon>
        <taxon>Plakobranchidae</taxon>
        <taxon>Plakobranchus</taxon>
    </lineage>
</organism>
<reference evidence="2 3" key="1">
    <citation type="journal article" date="2021" name="Elife">
        <title>Chloroplast acquisition without the gene transfer in kleptoplastic sea slugs, Plakobranchus ocellatus.</title>
        <authorList>
            <person name="Maeda T."/>
            <person name="Takahashi S."/>
            <person name="Yoshida T."/>
            <person name="Shimamura S."/>
            <person name="Takaki Y."/>
            <person name="Nagai Y."/>
            <person name="Toyoda A."/>
            <person name="Suzuki Y."/>
            <person name="Arimoto A."/>
            <person name="Ishii H."/>
            <person name="Satoh N."/>
            <person name="Nishiyama T."/>
            <person name="Hasebe M."/>
            <person name="Maruyama T."/>
            <person name="Minagawa J."/>
            <person name="Obokata J."/>
            <person name="Shigenobu S."/>
        </authorList>
    </citation>
    <scope>NUCLEOTIDE SEQUENCE [LARGE SCALE GENOMIC DNA]</scope>
</reference>
<feature type="region of interest" description="Disordered" evidence="1">
    <location>
        <begin position="77"/>
        <end position="104"/>
    </location>
</feature>
<proteinExistence type="predicted"/>
<evidence type="ECO:0000313" key="2">
    <source>
        <dbReference type="EMBL" id="GFN84820.1"/>
    </source>
</evidence>
<accession>A0AAV3YR24</accession>
<evidence type="ECO:0000313" key="3">
    <source>
        <dbReference type="Proteomes" id="UP000735302"/>
    </source>
</evidence>
<name>A0AAV3YR24_9GAST</name>
<dbReference type="AlphaFoldDB" id="A0AAV3YR24"/>
<dbReference type="Proteomes" id="UP000735302">
    <property type="component" value="Unassembled WGS sequence"/>
</dbReference>